<dbReference type="PROSITE" id="PS50234">
    <property type="entry name" value="VWFA"/>
    <property type="match status" value="1"/>
</dbReference>
<dbReference type="InParanoid" id="D8SAP6"/>
<dbReference type="OMA" id="INQENHA"/>
<feature type="compositionally biased region" description="Basic and acidic residues" evidence="2">
    <location>
        <begin position="197"/>
        <end position="208"/>
    </location>
</feature>
<evidence type="ECO:0000256" key="1">
    <source>
        <dbReference type="SAM" id="Coils"/>
    </source>
</evidence>
<dbReference type="KEGG" id="smo:SELMODRAFT_419836"/>
<dbReference type="Gramene" id="EFJ18635">
    <property type="protein sequence ID" value="EFJ18635"/>
    <property type="gene ID" value="SELMODRAFT_419836"/>
</dbReference>
<evidence type="ECO:0000313" key="5">
    <source>
        <dbReference type="Proteomes" id="UP000001514"/>
    </source>
</evidence>
<feature type="compositionally biased region" description="Basic residues" evidence="2">
    <location>
        <begin position="86"/>
        <end position="99"/>
    </location>
</feature>
<reference evidence="4 5" key="1">
    <citation type="journal article" date="2011" name="Science">
        <title>The Selaginella genome identifies genetic changes associated with the evolution of vascular plants.</title>
        <authorList>
            <person name="Banks J.A."/>
            <person name="Nishiyama T."/>
            <person name="Hasebe M."/>
            <person name="Bowman J.L."/>
            <person name="Gribskov M."/>
            <person name="dePamphilis C."/>
            <person name="Albert V.A."/>
            <person name="Aono N."/>
            <person name="Aoyama T."/>
            <person name="Ambrose B.A."/>
            <person name="Ashton N.W."/>
            <person name="Axtell M.J."/>
            <person name="Barker E."/>
            <person name="Barker M.S."/>
            <person name="Bennetzen J.L."/>
            <person name="Bonawitz N.D."/>
            <person name="Chapple C."/>
            <person name="Cheng C."/>
            <person name="Correa L.G."/>
            <person name="Dacre M."/>
            <person name="DeBarry J."/>
            <person name="Dreyer I."/>
            <person name="Elias M."/>
            <person name="Engstrom E.M."/>
            <person name="Estelle M."/>
            <person name="Feng L."/>
            <person name="Finet C."/>
            <person name="Floyd S.K."/>
            <person name="Frommer W.B."/>
            <person name="Fujita T."/>
            <person name="Gramzow L."/>
            <person name="Gutensohn M."/>
            <person name="Harholt J."/>
            <person name="Hattori M."/>
            <person name="Heyl A."/>
            <person name="Hirai T."/>
            <person name="Hiwatashi Y."/>
            <person name="Ishikawa M."/>
            <person name="Iwata M."/>
            <person name="Karol K.G."/>
            <person name="Koehler B."/>
            <person name="Kolukisaoglu U."/>
            <person name="Kubo M."/>
            <person name="Kurata T."/>
            <person name="Lalonde S."/>
            <person name="Li K."/>
            <person name="Li Y."/>
            <person name="Litt A."/>
            <person name="Lyons E."/>
            <person name="Manning G."/>
            <person name="Maruyama T."/>
            <person name="Michael T.P."/>
            <person name="Mikami K."/>
            <person name="Miyazaki S."/>
            <person name="Morinaga S."/>
            <person name="Murata T."/>
            <person name="Mueller-Roeber B."/>
            <person name="Nelson D.R."/>
            <person name="Obara M."/>
            <person name="Oguri Y."/>
            <person name="Olmstead R.G."/>
            <person name="Onodera N."/>
            <person name="Petersen B.L."/>
            <person name="Pils B."/>
            <person name="Prigge M."/>
            <person name="Rensing S.A."/>
            <person name="Riano-Pachon D.M."/>
            <person name="Roberts A.W."/>
            <person name="Sato Y."/>
            <person name="Scheller H.V."/>
            <person name="Schulz B."/>
            <person name="Schulz C."/>
            <person name="Shakirov E.V."/>
            <person name="Shibagaki N."/>
            <person name="Shinohara N."/>
            <person name="Shippen D.E."/>
            <person name="Soerensen I."/>
            <person name="Sotooka R."/>
            <person name="Sugimoto N."/>
            <person name="Sugita M."/>
            <person name="Sumikawa N."/>
            <person name="Tanurdzic M."/>
            <person name="Theissen G."/>
            <person name="Ulvskov P."/>
            <person name="Wakazuki S."/>
            <person name="Weng J.K."/>
            <person name="Willats W.W."/>
            <person name="Wipf D."/>
            <person name="Wolf P.G."/>
            <person name="Yang L."/>
            <person name="Zimmer A.D."/>
            <person name="Zhu Q."/>
            <person name="Mitros T."/>
            <person name="Hellsten U."/>
            <person name="Loque D."/>
            <person name="Otillar R."/>
            <person name="Salamov A."/>
            <person name="Schmutz J."/>
            <person name="Shapiro H."/>
            <person name="Lindquist E."/>
            <person name="Lucas S."/>
            <person name="Rokhsar D."/>
            <person name="Grigoriev I.V."/>
        </authorList>
    </citation>
    <scope>NUCLEOTIDE SEQUENCE [LARGE SCALE GENOMIC DNA]</scope>
</reference>
<dbReference type="InterPro" id="IPR055310">
    <property type="entry name" value="CEP112"/>
</dbReference>
<feature type="coiled-coil region" evidence="1">
    <location>
        <begin position="865"/>
        <end position="906"/>
    </location>
</feature>
<sequence>MSVMGTSLGCDNPQRALRMRGNPQCGVGNGMEHCPACQDDEEIPVRTMENIKQPKYGYARARGELQRGGSRARSHEAQASPLPKSPQHHHHSKVSKAKRMRFLTKSDKGWSWLSVQMRDVASEVKMGMARKGELPQELVQALWGRQGPCCKGQEALADHIDHKLEKKLKSKGKGKPGRKPQKPDTRVYPDEDDKALEDDAPKRADRQHVMQTRKSRQKKIPETLMDVLLAKWVYFDHSHADVSQVDKHIHAKYCENAFGHFLFPDGRQVHGSYSVPLSYLVQELRKLLTHLRSKIVNTHYKDLPIFSPPEQQILPEFEPPEMKPLPQLYPIDGLFSIPTEESEGIGPSLELPVFEAPVPKELPALDLPPPLRVSPLKIPPQPIFLEDENSIDRTLYKEDPLPTYYAPEKLPLPQWVEPKLLDFPSAPIPMKVPVLPMPVMEALPPFVAPIPEPRPCEKAYYAVDESFGPCCCEGKCMPNVDMYARKGKPCQAKPRALLPYPESPYPLPLVLKPEPVFLPPVGEPLPEFHPPALKVRPAYVPPPPLVLPPWKPPPAPDPIGYLAGQRPIFLIDASGTMAKGGMKMAHDILTAVFSPRGQVAIAATHFDIIMYSFDAWSYASMENYRLYKQNTRNTASPRFWSPQEAMIEKTPASLEEALNWALRWGAGGPTNLLKALDVSFSRSFCDCIYLLTDGKPDKPVLVMQQIKKLLKMQGAVTPLYTVGLGTTKYGERFLQRISELTGGVVRHVDRNWATKPPPVSGVALEDMLWAKSIIEGEQRRNIVRGMVETIHDLEEKVRLRYDKERNAPRLAAYQKNQKKMEEDYEALIKSIDEENEALLAAAKRKYEDGCKDIIARNMVLHDFAREKWLEECRRVEQLNQRAVEEIEKWKRQVKHIDEENARLVAEAKKQYEKDVKWVEEMNALSLKQAMEEYEVDCLKKKTAFEFKVKETERQQKEMEETVATRNRINQENHAKMVAEITQTNKETTEKAHADHAARVAYIESENARIKKESEDAFQSTYDKVKLENARRVAALKQKIQDLKENKEKTLSTYKAELAAAMAEHEAQSKKFAKLNQETEERARANWKLACEAVAAENMAIAKAAVEEYERQSKFVHEENMRRASQIAAMLKKKAEVEAQNEEVTRVKKIQWKAACAQAEVDYETDVTRAKEEHEKLSLEVNAKNSEAFQEALLEHKAKVAAVKSYNETIRPFVEASILVKAEIARVEKFIRYIGNACLDPNRKSTDTASDLNVLGKSEQGMETKILVEALQEAYSTKREGGDYVQRPSFYSGKDFSGMIPIHPPRAPQHHCPDLDGHVRLKELELERLRLELEEIKAEEEAKISKEKDKPLFRF</sequence>
<dbReference type="HOGENOM" id="CLU_257489_0_0_1"/>
<gene>
    <name evidence="4" type="ORF">SELMODRAFT_419836</name>
</gene>
<protein>
    <recommendedName>
        <fullName evidence="3">VWFA domain-containing protein</fullName>
    </recommendedName>
</protein>
<feature type="coiled-coil region" evidence="1">
    <location>
        <begin position="1318"/>
        <end position="1349"/>
    </location>
</feature>
<keyword evidence="1" id="KW-0175">Coiled coil</keyword>
<feature type="compositionally biased region" description="Basic residues" evidence="2">
    <location>
        <begin position="167"/>
        <end position="180"/>
    </location>
</feature>
<feature type="region of interest" description="Disordered" evidence="2">
    <location>
        <begin position="167"/>
        <end position="217"/>
    </location>
</feature>
<dbReference type="InterPro" id="IPR036465">
    <property type="entry name" value="vWFA_dom_sf"/>
</dbReference>
<dbReference type="Proteomes" id="UP000001514">
    <property type="component" value="Unassembled WGS sequence"/>
</dbReference>
<evidence type="ECO:0000259" key="3">
    <source>
        <dbReference type="PROSITE" id="PS50234"/>
    </source>
</evidence>
<dbReference type="SUPFAM" id="SSF53300">
    <property type="entry name" value="vWA-like"/>
    <property type="match status" value="1"/>
</dbReference>
<feature type="domain" description="VWFA" evidence="3">
    <location>
        <begin position="566"/>
        <end position="768"/>
    </location>
</feature>
<dbReference type="EMBL" id="GL377609">
    <property type="protein sequence ID" value="EFJ18635.1"/>
    <property type="molecule type" value="Genomic_DNA"/>
</dbReference>
<organism evidence="5">
    <name type="scientific">Selaginella moellendorffii</name>
    <name type="common">Spikemoss</name>
    <dbReference type="NCBI Taxonomy" id="88036"/>
    <lineage>
        <taxon>Eukaryota</taxon>
        <taxon>Viridiplantae</taxon>
        <taxon>Streptophyta</taxon>
        <taxon>Embryophyta</taxon>
        <taxon>Tracheophyta</taxon>
        <taxon>Lycopodiopsida</taxon>
        <taxon>Selaginellales</taxon>
        <taxon>Selaginellaceae</taxon>
        <taxon>Selaginella</taxon>
    </lineage>
</organism>
<feature type="coiled-coil region" evidence="1">
    <location>
        <begin position="1126"/>
        <end position="1186"/>
    </location>
</feature>
<dbReference type="Gene3D" id="3.40.50.410">
    <property type="entry name" value="von Willebrand factor, type A domain"/>
    <property type="match status" value="1"/>
</dbReference>
<keyword evidence="5" id="KW-1185">Reference proteome</keyword>
<feature type="coiled-coil region" evidence="1">
    <location>
        <begin position="810"/>
        <end position="837"/>
    </location>
</feature>
<dbReference type="CDD" id="cd00198">
    <property type="entry name" value="vWFA"/>
    <property type="match status" value="1"/>
</dbReference>
<dbReference type="InterPro" id="IPR002035">
    <property type="entry name" value="VWF_A"/>
</dbReference>
<feature type="coiled-coil region" evidence="1">
    <location>
        <begin position="1025"/>
        <end position="1081"/>
    </location>
</feature>
<accession>D8SAP6</accession>
<dbReference type="PANTHER" id="PTHR18871">
    <property type="entry name" value="CENTROSOMAL PROTEIN OF 112 KDA"/>
    <property type="match status" value="1"/>
</dbReference>
<name>D8SAP6_SELML</name>
<feature type="region of interest" description="Disordered" evidence="2">
    <location>
        <begin position="49"/>
        <end position="99"/>
    </location>
</feature>
<evidence type="ECO:0000256" key="2">
    <source>
        <dbReference type="SAM" id="MobiDB-lite"/>
    </source>
</evidence>
<dbReference type="STRING" id="88036.D8SAP6"/>
<evidence type="ECO:0000313" key="4">
    <source>
        <dbReference type="EMBL" id="EFJ18635.1"/>
    </source>
</evidence>
<dbReference type="PANTHER" id="PTHR18871:SF2">
    <property type="entry name" value="CENTROSOMAL PROTEIN OF 112 KDA"/>
    <property type="match status" value="1"/>
</dbReference>
<proteinExistence type="predicted"/>